<proteinExistence type="predicted"/>
<dbReference type="SUPFAM" id="SSF53041">
    <property type="entry name" value="Resolvase-like"/>
    <property type="match status" value="1"/>
</dbReference>
<dbReference type="InterPro" id="IPR050639">
    <property type="entry name" value="SSR_resolvase"/>
</dbReference>
<dbReference type="Pfam" id="PF13408">
    <property type="entry name" value="Zn_ribbon_recom"/>
    <property type="match status" value="1"/>
</dbReference>
<gene>
    <name evidence="3" type="ORF">H8Z83_14910</name>
</gene>
<dbReference type="Gene3D" id="3.40.50.1390">
    <property type="entry name" value="Resolvase, N-terminal catalytic domain"/>
    <property type="match status" value="1"/>
</dbReference>
<reference evidence="3" key="1">
    <citation type="submission" date="2020-08" db="EMBL/GenBank/DDBJ databases">
        <title>Genome public.</title>
        <authorList>
            <person name="Liu C."/>
            <person name="Sun Q."/>
        </authorList>
    </citation>
    <scope>NUCLEOTIDE SEQUENCE</scope>
    <source>
        <strain evidence="3">BX15</strain>
    </source>
</reference>
<dbReference type="Proteomes" id="UP000620327">
    <property type="component" value="Unassembled WGS sequence"/>
</dbReference>
<dbReference type="PANTHER" id="PTHR30461:SF23">
    <property type="entry name" value="DNA RECOMBINASE-RELATED"/>
    <property type="match status" value="1"/>
</dbReference>
<dbReference type="AlphaFoldDB" id="A0A923S895"/>
<feature type="domain" description="Recombinase" evidence="2">
    <location>
        <begin position="174"/>
        <end position="299"/>
    </location>
</feature>
<accession>A0A923S895</accession>
<dbReference type="Gene3D" id="3.90.1750.20">
    <property type="entry name" value="Putative Large Serine Recombinase, Chain B, Domain 2"/>
    <property type="match status" value="1"/>
</dbReference>
<sequence>MANVKMIAPQTFQPEHMRVAAYCRVSSDSKDQLHSYAAQIRSYTEEIAQHDGWELVDVYADEGLTGTRMDKREDFNRMMRDCRKGKIDRILVKSVSRFARNTKDCLSTLRELSALGVSVQFEKENIDTKTLTTELMVSVSGSLAQQESISISANQKISYQRRMERGEFITCSAPYGYRIIDKKNLEIIPEEATTVQWIFDAYLNGRSAEWIADQLTRRGIENTNTRKPWTAYGIRYILRNEKYIGDALGQKKFTKGFPFFRKRNHGEQEQYYVENTHLPIIERERFEKVQNLLQQKAKRKKPTRSQYPLTRKIICEKCGTPFIRRETAKGLVTWACRTHDRNAADCPVGRIPETEIHAAFIRMYRKLKENADMILNPAMDQLNALETILRQNNPKMLMINKAIAEATEESHKISTLRANGLLDADACAVRMNAISAKLTQLRGERRRLSENEALDETMDAIRKMTDVIKNGPEQMNIFDEDLFDSLVEKVIAESQTRIRFRLYGGLKLAEQLEVAAR</sequence>
<protein>
    <submittedName>
        <fullName evidence="3">Recombinase family protein</fullName>
    </submittedName>
</protein>
<evidence type="ECO:0000259" key="2">
    <source>
        <dbReference type="PROSITE" id="PS51737"/>
    </source>
</evidence>
<comment type="caution">
    <text evidence="3">The sequence shown here is derived from an EMBL/GenBank/DDBJ whole genome shotgun (WGS) entry which is preliminary data.</text>
</comment>
<evidence type="ECO:0000259" key="1">
    <source>
        <dbReference type="PROSITE" id="PS51736"/>
    </source>
</evidence>
<dbReference type="RefSeq" id="WP_187015781.1">
    <property type="nucleotide sequence ID" value="NZ_JACOQI010000019.1"/>
</dbReference>
<dbReference type="PROSITE" id="PS51737">
    <property type="entry name" value="RECOMBINASE_DNA_BIND"/>
    <property type="match status" value="1"/>
</dbReference>
<dbReference type="InterPro" id="IPR006119">
    <property type="entry name" value="Resolv_N"/>
</dbReference>
<dbReference type="GO" id="GO:0003677">
    <property type="term" value="F:DNA binding"/>
    <property type="evidence" value="ECO:0007669"/>
    <property type="project" value="InterPro"/>
</dbReference>
<dbReference type="InterPro" id="IPR011109">
    <property type="entry name" value="DNA_bind_recombinase_dom"/>
</dbReference>
<dbReference type="Pfam" id="PF00239">
    <property type="entry name" value="Resolvase"/>
    <property type="match status" value="1"/>
</dbReference>
<keyword evidence="4" id="KW-1185">Reference proteome</keyword>
<dbReference type="InterPro" id="IPR038109">
    <property type="entry name" value="DNA_bind_recomb_sf"/>
</dbReference>
<dbReference type="PROSITE" id="PS51736">
    <property type="entry name" value="RECOMBINASES_3"/>
    <property type="match status" value="1"/>
</dbReference>
<dbReference type="CDD" id="cd00338">
    <property type="entry name" value="Ser_Recombinase"/>
    <property type="match status" value="1"/>
</dbReference>
<feature type="domain" description="Resolvase/invertase-type recombinase catalytic" evidence="1">
    <location>
        <begin position="18"/>
        <end position="166"/>
    </location>
</feature>
<dbReference type="GO" id="GO:0000150">
    <property type="term" value="F:DNA strand exchange activity"/>
    <property type="evidence" value="ECO:0007669"/>
    <property type="project" value="InterPro"/>
</dbReference>
<dbReference type="Pfam" id="PF07508">
    <property type="entry name" value="Recombinase"/>
    <property type="match status" value="1"/>
</dbReference>
<evidence type="ECO:0000313" key="3">
    <source>
        <dbReference type="EMBL" id="MBC5771589.1"/>
    </source>
</evidence>
<organism evidence="3 4">
    <name type="scientific">Dysosmobacter segnis</name>
    <dbReference type="NCBI Taxonomy" id="2763042"/>
    <lineage>
        <taxon>Bacteria</taxon>
        <taxon>Bacillati</taxon>
        <taxon>Bacillota</taxon>
        <taxon>Clostridia</taxon>
        <taxon>Eubacteriales</taxon>
        <taxon>Oscillospiraceae</taxon>
        <taxon>Dysosmobacter</taxon>
    </lineage>
</organism>
<dbReference type="PANTHER" id="PTHR30461">
    <property type="entry name" value="DNA-INVERTASE FROM LAMBDOID PROPHAGE"/>
    <property type="match status" value="1"/>
</dbReference>
<name>A0A923S895_9FIRM</name>
<dbReference type="InterPro" id="IPR036162">
    <property type="entry name" value="Resolvase-like_N_sf"/>
</dbReference>
<evidence type="ECO:0000313" key="4">
    <source>
        <dbReference type="Proteomes" id="UP000620327"/>
    </source>
</evidence>
<dbReference type="EMBL" id="JACOQI010000019">
    <property type="protein sequence ID" value="MBC5771589.1"/>
    <property type="molecule type" value="Genomic_DNA"/>
</dbReference>
<dbReference type="SMART" id="SM00857">
    <property type="entry name" value="Resolvase"/>
    <property type="match status" value="1"/>
</dbReference>
<dbReference type="InterPro" id="IPR025827">
    <property type="entry name" value="Zn_ribbon_recom_dom"/>
</dbReference>